<sequence>MQYSALLLLAFLLSATSAAPTVDRDAESQLSKRFVNLMDAEEQAIALDRRPGRPVIFQAAPSSTSTTSTASSKPTQAAKIYRPTYPSGISDPVPADSWLINTFAPTVAGYWNYTEEAWGPCRTNPASYDEPDEESSKCEPTCADVHSHTRFNLYIDCELHEICSFATFVLPDSECPDRPNSFNRRCPLSQEEWDTKGTKNRMFVRINEFPIADLLAGKSPTIEECKELAKKAPPTRRVYKVNTKKYKPKTKIFTRALSVRDPNRAVVLHKRLYNYRHQLSSMHLYRNAILSGTPDFDCDRWHEMPAGPSEMCPYTCNAISRTVYMEYVSLNGKRFALCTYPASTIDFADERCPGSPSPETECPQTEEEMVALFVKDGAGTEEKVRELMKLEQEKNEKSEKCQPDWEGAFPGMECRDIDFGF</sequence>
<feature type="signal peptide" evidence="1">
    <location>
        <begin position="1"/>
        <end position="18"/>
    </location>
</feature>
<protein>
    <submittedName>
        <fullName evidence="2">Uncharacterized protein</fullName>
    </submittedName>
</protein>
<accession>A0A3N4HE29</accession>
<dbReference type="AlphaFoldDB" id="A0A3N4HE29"/>
<keyword evidence="1" id="KW-0732">Signal</keyword>
<evidence type="ECO:0000313" key="3">
    <source>
        <dbReference type="Proteomes" id="UP000275078"/>
    </source>
</evidence>
<organism evidence="2 3">
    <name type="scientific">Ascobolus immersus RN42</name>
    <dbReference type="NCBI Taxonomy" id="1160509"/>
    <lineage>
        <taxon>Eukaryota</taxon>
        <taxon>Fungi</taxon>
        <taxon>Dikarya</taxon>
        <taxon>Ascomycota</taxon>
        <taxon>Pezizomycotina</taxon>
        <taxon>Pezizomycetes</taxon>
        <taxon>Pezizales</taxon>
        <taxon>Ascobolaceae</taxon>
        <taxon>Ascobolus</taxon>
    </lineage>
</organism>
<dbReference type="EMBL" id="ML119894">
    <property type="protein sequence ID" value="RPA71867.1"/>
    <property type="molecule type" value="Genomic_DNA"/>
</dbReference>
<evidence type="ECO:0000313" key="2">
    <source>
        <dbReference type="EMBL" id="RPA71867.1"/>
    </source>
</evidence>
<name>A0A3N4HE29_ASCIM</name>
<gene>
    <name evidence="2" type="ORF">BJ508DRAFT_419743</name>
</gene>
<proteinExistence type="predicted"/>
<feature type="chain" id="PRO_5018251501" evidence="1">
    <location>
        <begin position="19"/>
        <end position="421"/>
    </location>
</feature>
<evidence type="ECO:0000256" key="1">
    <source>
        <dbReference type="SAM" id="SignalP"/>
    </source>
</evidence>
<keyword evidence="3" id="KW-1185">Reference proteome</keyword>
<dbReference type="Proteomes" id="UP000275078">
    <property type="component" value="Unassembled WGS sequence"/>
</dbReference>
<reference evidence="2 3" key="1">
    <citation type="journal article" date="2018" name="Nat. Ecol. Evol.">
        <title>Pezizomycetes genomes reveal the molecular basis of ectomycorrhizal truffle lifestyle.</title>
        <authorList>
            <person name="Murat C."/>
            <person name="Payen T."/>
            <person name="Noel B."/>
            <person name="Kuo A."/>
            <person name="Morin E."/>
            <person name="Chen J."/>
            <person name="Kohler A."/>
            <person name="Krizsan K."/>
            <person name="Balestrini R."/>
            <person name="Da Silva C."/>
            <person name="Montanini B."/>
            <person name="Hainaut M."/>
            <person name="Levati E."/>
            <person name="Barry K.W."/>
            <person name="Belfiori B."/>
            <person name="Cichocki N."/>
            <person name="Clum A."/>
            <person name="Dockter R.B."/>
            <person name="Fauchery L."/>
            <person name="Guy J."/>
            <person name="Iotti M."/>
            <person name="Le Tacon F."/>
            <person name="Lindquist E.A."/>
            <person name="Lipzen A."/>
            <person name="Malagnac F."/>
            <person name="Mello A."/>
            <person name="Molinier V."/>
            <person name="Miyauchi S."/>
            <person name="Poulain J."/>
            <person name="Riccioni C."/>
            <person name="Rubini A."/>
            <person name="Sitrit Y."/>
            <person name="Splivallo R."/>
            <person name="Traeger S."/>
            <person name="Wang M."/>
            <person name="Zifcakova L."/>
            <person name="Wipf D."/>
            <person name="Zambonelli A."/>
            <person name="Paolocci F."/>
            <person name="Nowrousian M."/>
            <person name="Ottonello S."/>
            <person name="Baldrian P."/>
            <person name="Spatafora J.W."/>
            <person name="Henrissat B."/>
            <person name="Nagy L.G."/>
            <person name="Aury J.M."/>
            <person name="Wincker P."/>
            <person name="Grigoriev I.V."/>
            <person name="Bonfante P."/>
            <person name="Martin F.M."/>
        </authorList>
    </citation>
    <scope>NUCLEOTIDE SEQUENCE [LARGE SCALE GENOMIC DNA]</scope>
    <source>
        <strain evidence="2 3">RN42</strain>
    </source>
</reference>